<dbReference type="AlphaFoldDB" id="A0A7G2CFU0"/>
<reference evidence="1 2" key="1">
    <citation type="submission" date="2020-08" db="EMBL/GenBank/DDBJ databases">
        <authorList>
            <person name="Newling K."/>
            <person name="Davey J."/>
            <person name="Forrester S."/>
        </authorList>
    </citation>
    <scope>NUCLEOTIDE SEQUENCE [LARGE SCALE GENOMIC DNA]</scope>
    <source>
        <strain evidence="2">Crithidia deanei Carvalho (ATCC PRA-265)</strain>
    </source>
</reference>
<name>A0A7G2CFU0_9TRYP</name>
<keyword evidence="2" id="KW-1185">Reference proteome</keyword>
<protein>
    <submittedName>
        <fullName evidence="1">Uncharacterized protein</fullName>
    </submittedName>
</protein>
<dbReference type="Proteomes" id="UP000515908">
    <property type="component" value="Chromosome 09"/>
</dbReference>
<evidence type="ECO:0000313" key="2">
    <source>
        <dbReference type="Proteomes" id="UP000515908"/>
    </source>
</evidence>
<dbReference type="EMBL" id="LR877153">
    <property type="protein sequence ID" value="CAD2217744.1"/>
    <property type="molecule type" value="Genomic_DNA"/>
</dbReference>
<gene>
    <name evidence="1" type="ORF">ADEAN_000522400</name>
</gene>
<sequence length="101" mass="11685">MLSVWDIPLECFLPFYHAKEKDVTSELEEILATYPPTAFGEELLLPKTRTQCNLLRVLMNLKKEQEELQSGCRESIKKVVQGIQNMQNKLDDTAKECLKEL</sequence>
<dbReference type="VEuPathDB" id="TriTrypDB:ADEAN_000522400"/>
<proteinExistence type="predicted"/>
<evidence type="ECO:0000313" key="1">
    <source>
        <dbReference type="EMBL" id="CAD2217744.1"/>
    </source>
</evidence>
<organism evidence="1 2">
    <name type="scientific">Angomonas deanei</name>
    <dbReference type="NCBI Taxonomy" id="59799"/>
    <lineage>
        <taxon>Eukaryota</taxon>
        <taxon>Discoba</taxon>
        <taxon>Euglenozoa</taxon>
        <taxon>Kinetoplastea</taxon>
        <taxon>Metakinetoplastina</taxon>
        <taxon>Trypanosomatida</taxon>
        <taxon>Trypanosomatidae</taxon>
        <taxon>Strigomonadinae</taxon>
        <taxon>Angomonas</taxon>
    </lineage>
</organism>
<accession>A0A7G2CFU0</accession>